<keyword evidence="4" id="KW-1185">Reference proteome</keyword>
<dbReference type="EMBL" id="KZ988139">
    <property type="protein sequence ID" value="RKP12995.1"/>
    <property type="molecule type" value="Genomic_DNA"/>
</dbReference>
<name>A0A4P9Y2E7_9FUNG</name>
<dbReference type="PANTHER" id="PTHR14119:SF3">
    <property type="entry name" value="ISOCHORISMATASE DOMAIN-CONTAINING PROTEIN 2"/>
    <property type="match status" value="1"/>
</dbReference>
<dbReference type="PANTHER" id="PTHR14119">
    <property type="entry name" value="HYDROLASE"/>
    <property type="match status" value="1"/>
</dbReference>
<evidence type="ECO:0000313" key="4">
    <source>
        <dbReference type="Proteomes" id="UP000267251"/>
    </source>
</evidence>
<comment type="similarity">
    <text evidence="1">Belongs to the isochorismatase family.</text>
</comment>
<accession>A0A4P9Y2E7</accession>
<evidence type="ECO:0000256" key="1">
    <source>
        <dbReference type="ARBA" id="ARBA00006336"/>
    </source>
</evidence>
<dbReference type="Gene3D" id="3.40.50.850">
    <property type="entry name" value="Isochorismatase-like"/>
    <property type="match status" value="1"/>
</dbReference>
<sequence length="209" mass="23217">MTLPQALYRLYPKNTAFFVCDIQERFTSLIYGFDGVVSTSQKMLKASKILNVPVVVTEQKPSALGKTVKELDVAHAVIRQEKQKFSMLIPEVRQWLEKEKIRSVVIFGIEAHVCVLQTALDLLTLPNLTQGSEAGGVHVLADAVSSTNAPEIPVAIERMRNAGACITSSESVLFQILHDADHPQFRQVSSLIKEYRSANESNPLWPSKI</sequence>
<dbReference type="SUPFAM" id="SSF52499">
    <property type="entry name" value="Isochorismatase-like hydrolases"/>
    <property type="match status" value="1"/>
</dbReference>
<dbReference type="Proteomes" id="UP000267251">
    <property type="component" value="Unassembled WGS sequence"/>
</dbReference>
<dbReference type="InterPro" id="IPR050993">
    <property type="entry name" value="Isochorismatase_domain"/>
</dbReference>
<evidence type="ECO:0000259" key="2">
    <source>
        <dbReference type="Pfam" id="PF00857"/>
    </source>
</evidence>
<organism evidence="3 4">
    <name type="scientific">Piptocephalis cylindrospora</name>
    <dbReference type="NCBI Taxonomy" id="1907219"/>
    <lineage>
        <taxon>Eukaryota</taxon>
        <taxon>Fungi</taxon>
        <taxon>Fungi incertae sedis</taxon>
        <taxon>Zoopagomycota</taxon>
        <taxon>Zoopagomycotina</taxon>
        <taxon>Zoopagomycetes</taxon>
        <taxon>Zoopagales</taxon>
        <taxon>Piptocephalidaceae</taxon>
        <taxon>Piptocephalis</taxon>
    </lineage>
</organism>
<feature type="domain" description="Isochorismatase-like" evidence="2">
    <location>
        <begin position="15"/>
        <end position="170"/>
    </location>
</feature>
<reference evidence="4" key="1">
    <citation type="journal article" date="2018" name="Nat. Microbiol.">
        <title>Leveraging single-cell genomics to expand the fungal tree of life.</title>
        <authorList>
            <person name="Ahrendt S.R."/>
            <person name="Quandt C.A."/>
            <person name="Ciobanu D."/>
            <person name="Clum A."/>
            <person name="Salamov A."/>
            <person name="Andreopoulos B."/>
            <person name="Cheng J.F."/>
            <person name="Woyke T."/>
            <person name="Pelin A."/>
            <person name="Henrissat B."/>
            <person name="Reynolds N.K."/>
            <person name="Benny G.L."/>
            <person name="Smith M.E."/>
            <person name="James T.Y."/>
            <person name="Grigoriev I.V."/>
        </authorList>
    </citation>
    <scope>NUCLEOTIDE SEQUENCE [LARGE SCALE GENOMIC DNA]</scope>
</reference>
<dbReference type="OrthoDB" id="269496at2759"/>
<dbReference type="Pfam" id="PF00857">
    <property type="entry name" value="Isochorismatase"/>
    <property type="match status" value="1"/>
</dbReference>
<dbReference type="InterPro" id="IPR000868">
    <property type="entry name" value="Isochorismatase-like_dom"/>
</dbReference>
<dbReference type="AlphaFoldDB" id="A0A4P9Y2E7"/>
<gene>
    <name evidence="3" type="ORF">BJ684DRAFT_16565</name>
</gene>
<protein>
    <submittedName>
        <fullName evidence="3">Isochorismatase domain-containing 2-like protein</fullName>
    </submittedName>
</protein>
<proteinExistence type="inferred from homology"/>
<evidence type="ECO:0000313" key="3">
    <source>
        <dbReference type="EMBL" id="RKP12995.1"/>
    </source>
</evidence>
<dbReference type="InterPro" id="IPR036380">
    <property type="entry name" value="Isochorismatase-like_sf"/>
</dbReference>